<proteinExistence type="predicted"/>
<dbReference type="OrthoDB" id="3392520at2"/>
<gene>
    <name evidence="2" type="ORF">GA0074695_4615</name>
</gene>
<sequence>MKRSDIVRAAIGVCLSGVVHVSGGLIAANSVWGGRDSPAEWTFYYASAGCCLLPLTGTLAWLLIGTESTKRIGQGVIIGVVAATAVALLAMFTGYAPAWISAGWTGDGWS</sequence>
<keyword evidence="1" id="KW-0472">Membrane</keyword>
<keyword evidence="1" id="KW-0812">Transmembrane</keyword>
<dbReference type="EMBL" id="LT607411">
    <property type="protein sequence ID" value="SCF23504.1"/>
    <property type="molecule type" value="Genomic_DNA"/>
</dbReference>
<evidence type="ECO:0000256" key="1">
    <source>
        <dbReference type="SAM" id="Phobius"/>
    </source>
</evidence>
<protein>
    <submittedName>
        <fullName evidence="2">Uncharacterized protein</fullName>
    </submittedName>
</protein>
<dbReference type="RefSeq" id="WP_157744602.1">
    <property type="nucleotide sequence ID" value="NZ_LT607411.1"/>
</dbReference>
<keyword evidence="3" id="KW-1185">Reference proteome</keyword>
<dbReference type="Proteomes" id="UP000198242">
    <property type="component" value="Chromosome I"/>
</dbReference>
<evidence type="ECO:0000313" key="2">
    <source>
        <dbReference type="EMBL" id="SCF23504.1"/>
    </source>
</evidence>
<evidence type="ECO:0000313" key="3">
    <source>
        <dbReference type="Proteomes" id="UP000198242"/>
    </source>
</evidence>
<organism evidence="2 3">
    <name type="scientific">Micromonospora viridifaciens</name>
    <dbReference type="NCBI Taxonomy" id="1881"/>
    <lineage>
        <taxon>Bacteria</taxon>
        <taxon>Bacillati</taxon>
        <taxon>Actinomycetota</taxon>
        <taxon>Actinomycetes</taxon>
        <taxon>Micromonosporales</taxon>
        <taxon>Micromonosporaceae</taxon>
        <taxon>Micromonospora</taxon>
    </lineage>
</organism>
<feature type="transmembrane region" description="Helical" evidence="1">
    <location>
        <begin position="76"/>
        <end position="100"/>
    </location>
</feature>
<feature type="transmembrane region" description="Helical" evidence="1">
    <location>
        <begin position="43"/>
        <end position="64"/>
    </location>
</feature>
<keyword evidence="1" id="KW-1133">Transmembrane helix</keyword>
<reference evidence="3" key="1">
    <citation type="submission" date="2016-06" db="EMBL/GenBank/DDBJ databases">
        <authorList>
            <person name="Varghese N."/>
            <person name="Submissions Spin"/>
        </authorList>
    </citation>
    <scope>NUCLEOTIDE SEQUENCE [LARGE SCALE GENOMIC DNA]</scope>
    <source>
        <strain evidence="3">DSM 43909</strain>
    </source>
</reference>
<dbReference type="AlphaFoldDB" id="A0A1C4YS69"/>
<accession>A0A1C4YS69</accession>
<name>A0A1C4YS69_MICVI</name>